<dbReference type="EMBL" id="ML976615">
    <property type="protein sequence ID" value="KAF1848902.1"/>
    <property type="molecule type" value="Genomic_DNA"/>
</dbReference>
<evidence type="ECO:0000313" key="4">
    <source>
        <dbReference type="Proteomes" id="UP000800039"/>
    </source>
</evidence>
<evidence type="ECO:0000313" key="3">
    <source>
        <dbReference type="EMBL" id="KAF1848902.1"/>
    </source>
</evidence>
<organism evidence="3 4">
    <name type="scientific">Cucurbitaria berberidis CBS 394.84</name>
    <dbReference type="NCBI Taxonomy" id="1168544"/>
    <lineage>
        <taxon>Eukaryota</taxon>
        <taxon>Fungi</taxon>
        <taxon>Dikarya</taxon>
        <taxon>Ascomycota</taxon>
        <taxon>Pezizomycotina</taxon>
        <taxon>Dothideomycetes</taxon>
        <taxon>Pleosporomycetidae</taxon>
        <taxon>Pleosporales</taxon>
        <taxon>Pleosporineae</taxon>
        <taxon>Cucurbitariaceae</taxon>
        <taxon>Cucurbitaria</taxon>
    </lineage>
</organism>
<dbReference type="RefSeq" id="XP_040791465.1">
    <property type="nucleotide sequence ID" value="XM_040938721.1"/>
</dbReference>
<dbReference type="GeneID" id="63855978"/>
<evidence type="ECO:0000256" key="1">
    <source>
        <dbReference type="SAM" id="MobiDB-lite"/>
    </source>
</evidence>
<gene>
    <name evidence="3" type="ORF">K460DRAFT_82473</name>
</gene>
<comment type="caution">
    <text evidence="3">The sequence shown here is derived from an EMBL/GenBank/DDBJ whole genome shotgun (WGS) entry which is preliminary data.</text>
</comment>
<evidence type="ECO:0000256" key="2">
    <source>
        <dbReference type="SAM" id="SignalP"/>
    </source>
</evidence>
<accession>A0A9P4LC13</accession>
<proteinExistence type="predicted"/>
<name>A0A9P4LC13_9PLEO</name>
<protein>
    <submittedName>
        <fullName evidence="3">Uncharacterized protein</fullName>
    </submittedName>
</protein>
<keyword evidence="2" id="KW-0732">Signal</keyword>
<keyword evidence="4" id="KW-1185">Reference proteome</keyword>
<feature type="signal peptide" evidence="2">
    <location>
        <begin position="1"/>
        <end position="30"/>
    </location>
</feature>
<feature type="region of interest" description="Disordered" evidence="1">
    <location>
        <begin position="32"/>
        <end position="57"/>
    </location>
</feature>
<feature type="chain" id="PRO_5040481690" evidence="2">
    <location>
        <begin position="31"/>
        <end position="141"/>
    </location>
</feature>
<sequence>MNRWRNDRALPHLNLHGFQILLTSFSPTLATRSPQSITTRSSTSSSEKRQPKRPKSELLSRCLKLSTIPPQAAEVQFEDDHSSTKDALGKRSCHLRLQSVLSISRPAMIFVSLALRCSTCPSVEEPSATKRHGVLQGSRCY</sequence>
<reference evidence="3" key="1">
    <citation type="submission" date="2020-01" db="EMBL/GenBank/DDBJ databases">
        <authorList>
            <consortium name="DOE Joint Genome Institute"/>
            <person name="Haridas S."/>
            <person name="Albert R."/>
            <person name="Binder M."/>
            <person name="Bloem J."/>
            <person name="Labutti K."/>
            <person name="Salamov A."/>
            <person name="Andreopoulos B."/>
            <person name="Baker S.E."/>
            <person name="Barry K."/>
            <person name="Bills G."/>
            <person name="Bluhm B.H."/>
            <person name="Cannon C."/>
            <person name="Castanera R."/>
            <person name="Culley D.E."/>
            <person name="Daum C."/>
            <person name="Ezra D."/>
            <person name="Gonzalez J.B."/>
            <person name="Henrissat B."/>
            <person name="Kuo A."/>
            <person name="Liang C."/>
            <person name="Lipzen A."/>
            <person name="Lutzoni F."/>
            <person name="Magnuson J."/>
            <person name="Mondo S."/>
            <person name="Nolan M."/>
            <person name="Ohm R."/>
            <person name="Pangilinan J."/>
            <person name="Park H.-J."/>
            <person name="Ramirez L."/>
            <person name="Alfaro M."/>
            <person name="Sun H."/>
            <person name="Tritt A."/>
            <person name="Yoshinaga Y."/>
            <person name="Zwiers L.-H."/>
            <person name="Turgeon B.G."/>
            <person name="Goodwin S.B."/>
            <person name="Spatafora J.W."/>
            <person name="Crous P.W."/>
            <person name="Grigoriev I.V."/>
        </authorList>
    </citation>
    <scope>NUCLEOTIDE SEQUENCE</scope>
    <source>
        <strain evidence="3">CBS 394.84</strain>
    </source>
</reference>
<dbReference type="Proteomes" id="UP000800039">
    <property type="component" value="Unassembled WGS sequence"/>
</dbReference>
<dbReference type="AlphaFoldDB" id="A0A9P4LC13"/>
<feature type="compositionally biased region" description="Low complexity" evidence="1">
    <location>
        <begin position="32"/>
        <end position="45"/>
    </location>
</feature>
<feature type="compositionally biased region" description="Basic and acidic residues" evidence="1">
    <location>
        <begin position="46"/>
        <end position="57"/>
    </location>
</feature>